<comment type="caution">
    <text evidence="2">The sequence shown here is derived from an EMBL/GenBank/DDBJ whole genome shotgun (WGS) entry which is preliminary data.</text>
</comment>
<dbReference type="Proteomes" id="UP001630127">
    <property type="component" value="Unassembled WGS sequence"/>
</dbReference>
<evidence type="ECO:0000313" key="2">
    <source>
        <dbReference type="EMBL" id="KAL3516685.1"/>
    </source>
</evidence>
<proteinExistence type="predicted"/>
<dbReference type="EMBL" id="JBJUIK010000010">
    <property type="protein sequence ID" value="KAL3516685.1"/>
    <property type="molecule type" value="Genomic_DNA"/>
</dbReference>
<evidence type="ECO:0000259" key="1">
    <source>
        <dbReference type="Pfam" id="PF22936"/>
    </source>
</evidence>
<organism evidence="2 3">
    <name type="scientific">Cinchona calisaya</name>
    <dbReference type="NCBI Taxonomy" id="153742"/>
    <lineage>
        <taxon>Eukaryota</taxon>
        <taxon>Viridiplantae</taxon>
        <taxon>Streptophyta</taxon>
        <taxon>Embryophyta</taxon>
        <taxon>Tracheophyta</taxon>
        <taxon>Spermatophyta</taxon>
        <taxon>Magnoliopsida</taxon>
        <taxon>eudicotyledons</taxon>
        <taxon>Gunneridae</taxon>
        <taxon>Pentapetalae</taxon>
        <taxon>asterids</taxon>
        <taxon>lamiids</taxon>
        <taxon>Gentianales</taxon>
        <taxon>Rubiaceae</taxon>
        <taxon>Cinchonoideae</taxon>
        <taxon>Cinchoneae</taxon>
        <taxon>Cinchona</taxon>
    </lineage>
</organism>
<feature type="domain" description="Retrovirus-related Pol polyprotein from transposon TNT 1-94-like beta-barrel" evidence="1">
    <location>
        <begin position="46"/>
        <end position="125"/>
    </location>
</feature>
<accession>A0ABD2ZEE4</accession>
<protein>
    <recommendedName>
        <fullName evidence="1">Retrovirus-related Pol polyprotein from transposon TNT 1-94-like beta-barrel domain-containing protein</fullName>
    </recommendedName>
</protein>
<keyword evidence="3" id="KW-1185">Reference proteome</keyword>
<evidence type="ECO:0000313" key="3">
    <source>
        <dbReference type="Proteomes" id="UP001630127"/>
    </source>
</evidence>
<gene>
    <name evidence="2" type="ORF">ACH5RR_023587</name>
</gene>
<dbReference type="Pfam" id="PF22936">
    <property type="entry name" value="Pol_BBD"/>
    <property type="match status" value="1"/>
</dbReference>
<sequence>MMKNLAFHNLAEKLQNTRQQFRTDLVNFVANNSDSNEVKEYDKHTWMVDSGSEFHIVKDMNLLQNMVPLKIGVVGFSGKISTAQHVGDACLPIISSTKSNNTINLGGVLYIPDASCNTISVSKLTTDFPMLLVEFNSSGFFVKNLTTKEVIAKGKQFGNHYFWPKPNDVVDQNQPKPTEKLTIKSVMMAFHNSFLDYLNDSVAVPLEAQWDAISARVFSKIPDTRNDNHRELKDSWLLDSGSAVHTAANVASLQDCRTYSGRGKVLLKDVVGRESAVTHVGNTYLGDPSHPMIMLHSVHVVEGGGKNLISIAALTSKNSCCVKFFLGGFMLKSLDENQFDISINLDDFSTSNWLSLEPFIQVAANGSPKYSILSFA</sequence>
<name>A0ABD2ZEE4_9GENT</name>
<dbReference type="AlphaFoldDB" id="A0ABD2ZEE4"/>
<dbReference type="InterPro" id="IPR054722">
    <property type="entry name" value="PolX-like_BBD"/>
</dbReference>
<reference evidence="2 3" key="1">
    <citation type="submission" date="2024-11" db="EMBL/GenBank/DDBJ databases">
        <title>A near-complete genome assembly of Cinchona calisaya.</title>
        <authorList>
            <person name="Lian D.C."/>
            <person name="Zhao X.W."/>
            <person name="Wei L."/>
        </authorList>
    </citation>
    <scope>NUCLEOTIDE SEQUENCE [LARGE SCALE GENOMIC DNA]</scope>
    <source>
        <tissue evidence="2">Nenye</tissue>
    </source>
</reference>